<keyword evidence="2" id="KW-1185">Reference proteome</keyword>
<accession>A0ABM4CFJ8</accession>
<name>A0ABM4CFJ8_HYDVU</name>
<feature type="signal peptide" evidence="1">
    <location>
        <begin position="1"/>
        <end position="15"/>
    </location>
</feature>
<proteinExistence type="predicted"/>
<dbReference type="Proteomes" id="UP001652625">
    <property type="component" value="Chromosome 08"/>
</dbReference>
<reference evidence="3" key="1">
    <citation type="submission" date="2025-08" db="UniProtKB">
        <authorList>
            <consortium name="RefSeq"/>
        </authorList>
    </citation>
    <scope>IDENTIFICATION</scope>
</reference>
<sequence length="175" mass="20154">MKLVILVCLIPILLAENEIENTEQVCYGEWLLLRKKACFEARDEHPAFVPINIKGWLSEIKLVNVSGVLKCWQQATGSKFGCYSDANSLSMYITDNKRKMIFPTANQQLIYDAKTYKLPGVSANDNEMKFSKLDYPVPYRREEQFIEIWNGEDLFNYTEENNSGKVCADVYGIFL</sequence>
<keyword evidence="1" id="KW-0732">Signal</keyword>
<evidence type="ECO:0000256" key="1">
    <source>
        <dbReference type="SAM" id="SignalP"/>
    </source>
</evidence>
<evidence type="ECO:0000313" key="2">
    <source>
        <dbReference type="Proteomes" id="UP001652625"/>
    </source>
</evidence>
<feature type="chain" id="PRO_5046725189" evidence="1">
    <location>
        <begin position="16"/>
        <end position="175"/>
    </location>
</feature>
<dbReference type="GeneID" id="136084398"/>
<evidence type="ECO:0000313" key="3">
    <source>
        <dbReference type="RefSeq" id="XP_065660476.1"/>
    </source>
</evidence>
<gene>
    <name evidence="3" type="primary">LOC136084398</name>
</gene>
<protein>
    <submittedName>
        <fullName evidence="3">Uncharacterized protein LOC136084398</fullName>
    </submittedName>
</protein>
<dbReference type="RefSeq" id="XP_065660476.1">
    <property type="nucleotide sequence ID" value="XM_065804404.1"/>
</dbReference>
<organism evidence="2 3">
    <name type="scientific">Hydra vulgaris</name>
    <name type="common">Hydra</name>
    <name type="synonym">Hydra attenuata</name>
    <dbReference type="NCBI Taxonomy" id="6087"/>
    <lineage>
        <taxon>Eukaryota</taxon>
        <taxon>Metazoa</taxon>
        <taxon>Cnidaria</taxon>
        <taxon>Hydrozoa</taxon>
        <taxon>Hydroidolina</taxon>
        <taxon>Anthoathecata</taxon>
        <taxon>Aplanulata</taxon>
        <taxon>Hydridae</taxon>
        <taxon>Hydra</taxon>
    </lineage>
</organism>